<dbReference type="Proteomes" id="UP000092462">
    <property type="component" value="Unassembled WGS sequence"/>
</dbReference>
<dbReference type="AlphaFoldDB" id="A0A240SYG2"/>
<proteinExistence type="predicted"/>
<accession>A0A240SYG2</accession>
<reference evidence="1" key="1">
    <citation type="submission" date="2022-08" db="UniProtKB">
        <authorList>
            <consortium name="EnsemblMetazoa"/>
        </authorList>
    </citation>
    <scope>IDENTIFICATION</scope>
    <source>
        <strain evidence="1">Israel</strain>
    </source>
</reference>
<dbReference type="VEuPathDB" id="VectorBase:PPAI013134"/>
<organism evidence="1 2">
    <name type="scientific">Phlebotomus papatasi</name>
    <name type="common">Sandfly</name>
    <dbReference type="NCBI Taxonomy" id="29031"/>
    <lineage>
        <taxon>Eukaryota</taxon>
        <taxon>Metazoa</taxon>
        <taxon>Ecdysozoa</taxon>
        <taxon>Arthropoda</taxon>
        <taxon>Hexapoda</taxon>
        <taxon>Insecta</taxon>
        <taxon>Pterygota</taxon>
        <taxon>Neoptera</taxon>
        <taxon>Endopterygota</taxon>
        <taxon>Diptera</taxon>
        <taxon>Nematocera</taxon>
        <taxon>Psychodoidea</taxon>
        <taxon>Psychodidae</taxon>
        <taxon>Phlebotomus</taxon>
        <taxon>Phlebotomus</taxon>
    </lineage>
</organism>
<keyword evidence="2" id="KW-1185">Reference proteome</keyword>
<dbReference type="VEuPathDB" id="VectorBase:PPAPM1_010237"/>
<protein>
    <submittedName>
        <fullName evidence="1">Uncharacterized protein</fullName>
    </submittedName>
</protein>
<name>A0A240SYG2_PHLPP</name>
<evidence type="ECO:0000313" key="2">
    <source>
        <dbReference type="Proteomes" id="UP000092462"/>
    </source>
</evidence>
<dbReference type="EMBL" id="AJVK01024478">
    <property type="status" value="NOT_ANNOTATED_CDS"/>
    <property type="molecule type" value="Genomic_DNA"/>
</dbReference>
<evidence type="ECO:0000313" key="1">
    <source>
        <dbReference type="EnsemblMetazoa" id="PPAI013134-PA"/>
    </source>
</evidence>
<dbReference type="EnsemblMetazoa" id="PPAI013134-RA">
    <property type="protein sequence ID" value="PPAI013134-PA"/>
    <property type="gene ID" value="PPAI013134"/>
</dbReference>
<sequence>MDKFRPPECREATPFIFRGSDRSGRKVLEKSLADSGYTSELSTVSESQISRGFSIEEAEIDENQEPPTPTTKNLQKLSALQLTTPKSEQSPLKRPLCHDDTGTPKKIRLNDENRGYETPKKFIRKKSFRDRIESELCEGKPYLPLSPISSNVSKSASKILGENQFENLSSTPIKNGFRPDFYVETVENVDWNPLLPKSRSPKKKRKLIKKIHSYSPRKWHVSKGYSYRLEQCASPIPIDEEVAHEEHNPAQGIIGFNTSQFENLLSVSQHSSVNEVSDIHFSSNVY</sequence>